<dbReference type="Proteomes" id="UP000186922">
    <property type="component" value="Unassembled WGS sequence"/>
</dbReference>
<evidence type="ECO:0000313" key="1">
    <source>
        <dbReference type="EMBL" id="GAU92793.1"/>
    </source>
</evidence>
<protein>
    <submittedName>
        <fullName evidence="1">Uncharacterized protein</fullName>
    </submittedName>
</protein>
<dbReference type="EMBL" id="BDGG01000002">
    <property type="protein sequence ID" value="GAU92793.1"/>
    <property type="molecule type" value="Genomic_DNA"/>
</dbReference>
<keyword evidence="2" id="KW-1185">Reference proteome</keyword>
<dbReference type="OrthoDB" id="5978526at2759"/>
<sequence length="183" mass="21651">MSVTTRPSSLLCLLPKAVICPVHQPHPPRFSIDLDNRCAEVQALRVRYARRKRRIIRLLRWQTYLLLYCHAALEYERYYVRHEIDLVNTPNEKMRYHFRMENYQDFCRLRDALQSPEVVIDENRVVVSRSLALAVLLKRLAFPNILIEHPRKHVKKFQSICTPDGIIENMYGPCAGRRHDGSR</sequence>
<gene>
    <name evidence="1" type="primary">RvY_04831-1</name>
    <name evidence="1" type="synonym">RvY_04831.1</name>
    <name evidence="1" type="ORF">RvY_04831</name>
</gene>
<comment type="caution">
    <text evidence="1">The sequence shown here is derived from an EMBL/GenBank/DDBJ whole genome shotgun (WGS) entry which is preliminary data.</text>
</comment>
<proteinExistence type="predicted"/>
<reference evidence="1 2" key="1">
    <citation type="journal article" date="2016" name="Nat. Commun.">
        <title>Extremotolerant tardigrade genome and improved radiotolerance of human cultured cells by tardigrade-unique protein.</title>
        <authorList>
            <person name="Hashimoto T."/>
            <person name="Horikawa D.D."/>
            <person name="Saito Y."/>
            <person name="Kuwahara H."/>
            <person name="Kozuka-Hata H."/>
            <person name="Shin-I T."/>
            <person name="Minakuchi Y."/>
            <person name="Ohishi K."/>
            <person name="Motoyama A."/>
            <person name="Aizu T."/>
            <person name="Enomoto A."/>
            <person name="Kondo K."/>
            <person name="Tanaka S."/>
            <person name="Hara Y."/>
            <person name="Koshikawa S."/>
            <person name="Sagara H."/>
            <person name="Miura T."/>
            <person name="Yokobori S."/>
            <person name="Miyagawa K."/>
            <person name="Suzuki Y."/>
            <person name="Kubo T."/>
            <person name="Oyama M."/>
            <person name="Kohara Y."/>
            <person name="Fujiyama A."/>
            <person name="Arakawa K."/>
            <person name="Katayama T."/>
            <person name="Toyoda A."/>
            <person name="Kunieda T."/>
        </authorList>
    </citation>
    <scope>NUCLEOTIDE SEQUENCE [LARGE SCALE GENOMIC DNA]</scope>
    <source>
        <strain evidence="1 2">YOKOZUNA-1</strain>
    </source>
</reference>
<dbReference type="AlphaFoldDB" id="A0A1D1V239"/>
<evidence type="ECO:0000313" key="2">
    <source>
        <dbReference type="Proteomes" id="UP000186922"/>
    </source>
</evidence>
<organism evidence="1 2">
    <name type="scientific">Ramazzottius varieornatus</name>
    <name type="common">Water bear</name>
    <name type="synonym">Tardigrade</name>
    <dbReference type="NCBI Taxonomy" id="947166"/>
    <lineage>
        <taxon>Eukaryota</taxon>
        <taxon>Metazoa</taxon>
        <taxon>Ecdysozoa</taxon>
        <taxon>Tardigrada</taxon>
        <taxon>Eutardigrada</taxon>
        <taxon>Parachela</taxon>
        <taxon>Hypsibioidea</taxon>
        <taxon>Ramazzottiidae</taxon>
        <taxon>Ramazzottius</taxon>
    </lineage>
</organism>
<name>A0A1D1V239_RAMVA</name>
<accession>A0A1D1V239</accession>